<keyword evidence="4" id="KW-0862">Zinc</keyword>
<evidence type="ECO:0000256" key="4">
    <source>
        <dbReference type="ARBA" id="ARBA00022833"/>
    </source>
</evidence>
<dbReference type="InterPro" id="IPR055438">
    <property type="entry name" value="AstE_AspA_cat"/>
</dbReference>
<sequence length="345" mass="37779">MTHGPEDAPRLPVRVARPTPFLERLPPPPSSLPRWKIGITPPDLSPWLAGNCGIPGVMHYEGRRPGPHIVCVSLIHGNEFAGAIVLDRLLRQRIRPRAGRLSLVFANPGAMRLFDPRDPVRARCVDEDMNRVWLPAMLDGRRSSHELDRARVLLPVILTADRLLDLHSMLWPGDPLVLSGLSPTGQAMARRIRGVDVCVADRGHRSGCRLIDHPRFSDGSAAACLLEAGQHWHEATVTRSMQAVLSLIGPCCGLPANGGTLPQRAMVVTDVITARTALFRFVTPFHSGHVVADAGTMVAQDGDDEIRTPYDRCMLIMPNLRPARGHTAVRFARVDTGTRPPAPVQ</sequence>
<evidence type="ECO:0000259" key="5">
    <source>
        <dbReference type="Pfam" id="PF24827"/>
    </source>
</evidence>
<keyword evidence="2" id="KW-0479">Metal-binding</keyword>
<dbReference type="GO" id="GO:0046872">
    <property type="term" value="F:metal ion binding"/>
    <property type="evidence" value="ECO:0007669"/>
    <property type="project" value="UniProtKB-KW"/>
</dbReference>
<reference evidence="6 7" key="1">
    <citation type="submission" date="2012-11" db="EMBL/GenBank/DDBJ databases">
        <title>Whole genome sequence of Gluconacetobacter europaeus NBRC3261.</title>
        <authorList>
            <person name="Azuma Y."/>
            <person name="Higashiura N."/>
            <person name="Hirakawa H."/>
            <person name="Matsushita K."/>
        </authorList>
    </citation>
    <scope>NUCLEOTIDE SEQUENCE [LARGE SCALE GENOMIC DNA]</scope>
    <source>
        <strain evidence="6 7">NBRC 3261</strain>
    </source>
</reference>
<comment type="caution">
    <text evidence="6">The sequence shown here is derived from an EMBL/GenBank/DDBJ whole genome shotgun (WGS) entry which is preliminary data.</text>
</comment>
<organism evidence="6 7">
    <name type="scientific">Komagataeibacter europaeus NBRC 3261</name>
    <dbReference type="NCBI Taxonomy" id="1234669"/>
    <lineage>
        <taxon>Bacteria</taxon>
        <taxon>Pseudomonadati</taxon>
        <taxon>Pseudomonadota</taxon>
        <taxon>Alphaproteobacteria</taxon>
        <taxon>Acetobacterales</taxon>
        <taxon>Acetobacteraceae</taxon>
        <taxon>Komagataeibacter</taxon>
    </lineage>
</organism>
<protein>
    <recommendedName>
        <fullName evidence="5">Succinylglutamate desuccinylase/Aspartoacylase catalytic domain-containing protein</fullName>
    </recommendedName>
</protein>
<proteinExistence type="predicted"/>
<dbReference type="AlphaFoldDB" id="A0A0D6PXN3"/>
<name>A0A0D6PXN3_KOMEU</name>
<dbReference type="Gene3D" id="3.40.630.10">
    <property type="entry name" value="Zn peptidases"/>
    <property type="match status" value="1"/>
</dbReference>
<dbReference type="RefSeq" id="WP_048850696.1">
    <property type="nucleotide sequence ID" value="NZ_BANI01000046.1"/>
</dbReference>
<gene>
    <name evidence="6" type="ORF">Geu3261_0052_058</name>
</gene>
<feature type="domain" description="Succinylglutamate desuccinylase/Aspartoacylase catalytic" evidence="5">
    <location>
        <begin position="66"/>
        <end position="168"/>
    </location>
</feature>
<evidence type="ECO:0000256" key="1">
    <source>
        <dbReference type="ARBA" id="ARBA00001947"/>
    </source>
</evidence>
<evidence type="ECO:0000256" key="3">
    <source>
        <dbReference type="ARBA" id="ARBA00022801"/>
    </source>
</evidence>
<evidence type="ECO:0000313" key="6">
    <source>
        <dbReference type="EMBL" id="GAN96087.1"/>
    </source>
</evidence>
<dbReference type="Proteomes" id="UP000032675">
    <property type="component" value="Unassembled WGS sequence"/>
</dbReference>
<dbReference type="GO" id="GO:0016788">
    <property type="term" value="F:hydrolase activity, acting on ester bonds"/>
    <property type="evidence" value="ECO:0007669"/>
    <property type="project" value="InterPro"/>
</dbReference>
<dbReference type="Pfam" id="PF24827">
    <property type="entry name" value="AstE_AspA_cat"/>
    <property type="match status" value="1"/>
</dbReference>
<dbReference type="EMBL" id="BANI01000046">
    <property type="protein sequence ID" value="GAN96087.1"/>
    <property type="molecule type" value="Genomic_DNA"/>
</dbReference>
<evidence type="ECO:0000256" key="2">
    <source>
        <dbReference type="ARBA" id="ARBA00022723"/>
    </source>
</evidence>
<comment type="cofactor">
    <cofactor evidence="1">
        <name>Zn(2+)</name>
        <dbReference type="ChEBI" id="CHEBI:29105"/>
    </cofactor>
</comment>
<accession>A0A0D6PXN3</accession>
<keyword evidence="3" id="KW-0378">Hydrolase</keyword>
<evidence type="ECO:0000313" key="7">
    <source>
        <dbReference type="Proteomes" id="UP000032675"/>
    </source>
</evidence>
<dbReference type="SUPFAM" id="SSF53187">
    <property type="entry name" value="Zn-dependent exopeptidases"/>
    <property type="match status" value="1"/>
</dbReference>